<evidence type="ECO:0000256" key="1">
    <source>
        <dbReference type="ARBA" id="ARBA00001393"/>
    </source>
</evidence>
<gene>
    <name evidence="17 20" type="primary">aroB</name>
    <name evidence="20" type="ORF">BACCIP111899_00938</name>
</gene>
<reference evidence="20 21" key="1">
    <citation type="submission" date="2021-10" db="EMBL/GenBank/DDBJ databases">
        <authorList>
            <person name="Criscuolo A."/>
        </authorList>
    </citation>
    <scope>NUCLEOTIDE SEQUENCE [LARGE SCALE GENOMIC DNA]</scope>
    <source>
        <strain evidence="21">CIP 111899</strain>
    </source>
</reference>
<evidence type="ECO:0000256" key="9">
    <source>
        <dbReference type="ARBA" id="ARBA00022605"/>
    </source>
</evidence>
<keyword evidence="10 17" id="KW-0479">Metal-binding</keyword>
<keyword evidence="16 17" id="KW-0170">Cobalt</keyword>
<feature type="binding site" evidence="17">
    <location>
        <begin position="72"/>
        <end position="77"/>
    </location>
    <ligand>
        <name>NAD(+)</name>
        <dbReference type="ChEBI" id="CHEBI:57540"/>
    </ligand>
</feature>
<evidence type="ECO:0000313" key="20">
    <source>
        <dbReference type="EMBL" id="CAG9611766.1"/>
    </source>
</evidence>
<sequence length="363" mass="40655">MKTIQIQTGSKQYNVYVGAHALLQLSKIIENMKPAVSSILLISDETVASFHLDEVKNTLQLEKDVFSFVIPSGEKEKSFENYYAVQTFALEKGLDRHSLIIALGGGMIGDLAGFVAATFMRGIRFVQVPTTLLAHDSAVGGKVAINHPLGKNMIGAFHQPEAVIYHTPFLNSLPEKEWRSGFAEVIKHSFIGDVKLYHWLREEVKTLTDLRDDKLIYTLQRAIPVKAKIVAEDETEKGVRAYLNFGHTLGHALEKEMGYGNITHGDGVAIGMLFAIFLSEQIYEKDLQYKEIKRWFTAYGYPSMPSKLDVNRLVQVMKQDKKANGGTIRMVVMQEIGVVDVVSISDETVRTALEAFQREEESI</sequence>
<keyword evidence="13 17" id="KW-0520">NAD</keyword>
<protein>
    <recommendedName>
        <fullName evidence="7 17">3-dehydroquinate synthase</fullName>
        <shortName evidence="17">DHQS</shortName>
        <ecNumber evidence="6 17">4.2.3.4</ecNumber>
    </recommendedName>
</protein>
<keyword evidence="9 17" id="KW-0028">Amino-acid biosynthesis</keyword>
<evidence type="ECO:0000259" key="19">
    <source>
        <dbReference type="Pfam" id="PF24621"/>
    </source>
</evidence>
<feature type="binding site" evidence="17">
    <location>
        <position position="151"/>
    </location>
    <ligand>
        <name>NAD(+)</name>
        <dbReference type="ChEBI" id="CHEBI:57540"/>
    </ligand>
</feature>
<dbReference type="InterPro" id="IPR050071">
    <property type="entry name" value="Dehydroquinate_synthase"/>
</dbReference>
<comment type="similarity">
    <text evidence="5 17">Belongs to the sugar phosphate cyclases superfamily. Dehydroquinate synthase family.</text>
</comment>
<dbReference type="InterPro" id="IPR030960">
    <property type="entry name" value="DHQS/DOIS_N"/>
</dbReference>
<dbReference type="RefSeq" id="WP_230574020.1">
    <property type="nucleotide sequence ID" value="NZ_CAKJTI010000003.1"/>
</dbReference>
<evidence type="ECO:0000256" key="17">
    <source>
        <dbReference type="HAMAP-Rule" id="MF_00110"/>
    </source>
</evidence>
<evidence type="ECO:0000256" key="16">
    <source>
        <dbReference type="ARBA" id="ARBA00023285"/>
    </source>
</evidence>
<evidence type="ECO:0000256" key="14">
    <source>
        <dbReference type="ARBA" id="ARBA00023141"/>
    </source>
</evidence>
<dbReference type="InterPro" id="IPR016037">
    <property type="entry name" value="DHQ_synth_AroB"/>
</dbReference>
<keyword evidence="8 17" id="KW-0963">Cytoplasm</keyword>
<feature type="domain" description="3-dehydroquinate synthase N-terminal" evidence="18">
    <location>
        <begin position="68"/>
        <end position="179"/>
    </location>
</feature>
<comment type="caution">
    <text evidence="17">Lacks conserved residue(s) required for the propagation of feature annotation.</text>
</comment>
<dbReference type="Gene3D" id="3.40.50.1970">
    <property type="match status" value="1"/>
</dbReference>
<dbReference type="Pfam" id="PF01761">
    <property type="entry name" value="DHQ_synthase"/>
    <property type="match status" value="1"/>
</dbReference>
<dbReference type="InterPro" id="IPR030963">
    <property type="entry name" value="DHQ_synth_fam"/>
</dbReference>
<evidence type="ECO:0000256" key="7">
    <source>
        <dbReference type="ARBA" id="ARBA00017684"/>
    </source>
</evidence>
<evidence type="ECO:0000256" key="6">
    <source>
        <dbReference type="ARBA" id="ARBA00013031"/>
    </source>
</evidence>
<dbReference type="SUPFAM" id="SSF56796">
    <property type="entry name" value="Dehydroquinate synthase-like"/>
    <property type="match status" value="1"/>
</dbReference>
<evidence type="ECO:0000313" key="21">
    <source>
        <dbReference type="Proteomes" id="UP000789423"/>
    </source>
</evidence>
<dbReference type="Gene3D" id="1.20.1090.10">
    <property type="entry name" value="Dehydroquinate synthase-like - alpha domain"/>
    <property type="match status" value="1"/>
</dbReference>
<evidence type="ECO:0000256" key="10">
    <source>
        <dbReference type="ARBA" id="ARBA00022723"/>
    </source>
</evidence>
<evidence type="ECO:0000256" key="15">
    <source>
        <dbReference type="ARBA" id="ARBA00023239"/>
    </source>
</evidence>
<evidence type="ECO:0000256" key="12">
    <source>
        <dbReference type="ARBA" id="ARBA00022833"/>
    </source>
</evidence>
<accession>A0ABN7ZYM8</accession>
<keyword evidence="14 17" id="KW-0057">Aromatic amino acid biosynthesis</keyword>
<feature type="binding site" evidence="17">
    <location>
        <position position="184"/>
    </location>
    <ligand>
        <name>Zn(2+)</name>
        <dbReference type="ChEBI" id="CHEBI:29105"/>
    </ligand>
</feature>
<feature type="binding site" evidence="17">
    <location>
        <position position="264"/>
    </location>
    <ligand>
        <name>Zn(2+)</name>
        <dbReference type="ChEBI" id="CHEBI:29105"/>
    </ligand>
</feature>
<evidence type="ECO:0000256" key="2">
    <source>
        <dbReference type="ARBA" id="ARBA00001911"/>
    </source>
</evidence>
<comment type="subcellular location">
    <subcellularLocation>
        <location evidence="3 17">Cytoplasm</location>
    </subcellularLocation>
</comment>
<dbReference type="PIRSF" id="PIRSF001455">
    <property type="entry name" value="DHQ_synth"/>
    <property type="match status" value="1"/>
</dbReference>
<keyword evidence="21" id="KW-1185">Reference proteome</keyword>
<dbReference type="PANTHER" id="PTHR43622">
    <property type="entry name" value="3-DEHYDROQUINATE SYNTHASE"/>
    <property type="match status" value="1"/>
</dbReference>
<organism evidence="20 21">
    <name type="scientific">Bacillus rhizoplanae</name>
    <dbReference type="NCBI Taxonomy" id="2880966"/>
    <lineage>
        <taxon>Bacteria</taxon>
        <taxon>Bacillati</taxon>
        <taxon>Bacillota</taxon>
        <taxon>Bacilli</taxon>
        <taxon>Bacillales</taxon>
        <taxon>Bacillaceae</taxon>
        <taxon>Bacillus</taxon>
    </lineage>
</organism>
<dbReference type="Proteomes" id="UP000789423">
    <property type="component" value="Unassembled WGS sequence"/>
</dbReference>
<dbReference type="HAMAP" id="MF_00110">
    <property type="entry name" value="DHQ_synthase"/>
    <property type="match status" value="1"/>
</dbReference>
<name>A0ABN7ZYM8_9BACI</name>
<feature type="domain" description="3-dehydroquinate synthase C-terminal" evidence="19">
    <location>
        <begin position="181"/>
        <end position="323"/>
    </location>
</feature>
<dbReference type="Pfam" id="PF24621">
    <property type="entry name" value="DHQS_C"/>
    <property type="match status" value="1"/>
</dbReference>
<comment type="catalytic activity">
    <reaction evidence="1 17">
        <text>7-phospho-2-dehydro-3-deoxy-D-arabino-heptonate = 3-dehydroquinate + phosphate</text>
        <dbReference type="Rhea" id="RHEA:21968"/>
        <dbReference type="ChEBI" id="CHEBI:32364"/>
        <dbReference type="ChEBI" id="CHEBI:43474"/>
        <dbReference type="ChEBI" id="CHEBI:58394"/>
        <dbReference type="EC" id="4.2.3.4"/>
    </reaction>
</comment>
<evidence type="ECO:0000256" key="13">
    <source>
        <dbReference type="ARBA" id="ARBA00023027"/>
    </source>
</evidence>
<dbReference type="InterPro" id="IPR056179">
    <property type="entry name" value="DHQS_C"/>
</dbReference>
<dbReference type="EMBL" id="CAKJTI010000003">
    <property type="protein sequence ID" value="CAG9611766.1"/>
    <property type="molecule type" value="Genomic_DNA"/>
</dbReference>
<feature type="binding site" evidence="17">
    <location>
        <begin position="130"/>
        <end position="131"/>
    </location>
    <ligand>
        <name>NAD(+)</name>
        <dbReference type="ChEBI" id="CHEBI:57540"/>
    </ligand>
</feature>
<comment type="cofactor">
    <cofactor evidence="2 17">
        <name>NAD(+)</name>
        <dbReference type="ChEBI" id="CHEBI:57540"/>
    </cofactor>
</comment>
<keyword evidence="11 17" id="KW-0547">Nucleotide-binding</keyword>
<dbReference type="EC" id="4.2.3.4" evidence="6 17"/>
<comment type="caution">
    <text evidence="20">The sequence shown here is derived from an EMBL/GenBank/DDBJ whole genome shotgun (WGS) entry which is preliminary data.</text>
</comment>
<proteinExistence type="inferred from homology"/>
<evidence type="ECO:0000259" key="18">
    <source>
        <dbReference type="Pfam" id="PF01761"/>
    </source>
</evidence>
<evidence type="ECO:0000256" key="8">
    <source>
        <dbReference type="ARBA" id="ARBA00022490"/>
    </source>
</evidence>
<evidence type="ECO:0000256" key="4">
    <source>
        <dbReference type="ARBA" id="ARBA00004661"/>
    </source>
</evidence>
<feature type="binding site" evidence="17">
    <location>
        <position position="247"/>
    </location>
    <ligand>
        <name>Zn(2+)</name>
        <dbReference type="ChEBI" id="CHEBI:29105"/>
    </ligand>
</feature>
<evidence type="ECO:0000256" key="5">
    <source>
        <dbReference type="ARBA" id="ARBA00005412"/>
    </source>
</evidence>
<comment type="pathway">
    <text evidence="4 17">Metabolic intermediate biosynthesis; chorismate biosynthesis; chorismate from D-erythrose 4-phosphate and phosphoenolpyruvate: step 2/7.</text>
</comment>
<feature type="binding site" evidence="17">
    <location>
        <position position="142"/>
    </location>
    <ligand>
        <name>NAD(+)</name>
        <dbReference type="ChEBI" id="CHEBI:57540"/>
    </ligand>
</feature>
<dbReference type="PANTHER" id="PTHR43622:SF7">
    <property type="entry name" value="3-DEHYDROQUINATE SYNTHASE, CHLOROPLASTIC"/>
    <property type="match status" value="1"/>
</dbReference>
<comment type="cofactor">
    <cofactor evidence="17">
        <name>Co(2+)</name>
        <dbReference type="ChEBI" id="CHEBI:48828"/>
    </cofactor>
    <cofactor evidence="17">
        <name>Zn(2+)</name>
        <dbReference type="ChEBI" id="CHEBI:29105"/>
    </cofactor>
    <text evidence="17">Binds 1 divalent metal cation per subunit. Can use either Co(2+) or Zn(2+).</text>
</comment>
<dbReference type="GO" id="GO:0003856">
    <property type="term" value="F:3-dehydroquinate synthase activity"/>
    <property type="evidence" value="ECO:0007669"/>
    <property type="project" value="UniProtKB-EC"/>
</dbReference>
<dbReference type="NCBIfam" id="TIGR01357">
    <property type="entry name" value="aroB"/>
    <property type="match status" value="1"/>
</dbReference>
<comment type="function">
    <text evidence="17">Catalyzes the conversion of 3-deoxy-D-arabino-heptulosonate 7-phosphate (DAHP) to dehydroquinate (DHQ).</text>
</comment>
<keyword evidence="12 17" id="KW-0862">Zinc</keyword>
<dbReference type="CDD" id="cd08195">
    <property type="entry name" value="DHQS"/>
    <property type="match status" value="1"/>
</dbReference>
<evidence type="ECO:0000256" key="3">
    <source>
        <dbReference type="ARBA" id="ARBA00004496"/>
    </source>
</evidence>
<keyword evidence="15 17" id="KW-0456">Lyase</keyword>
<evidence type="ECO:0000256" key="11">
    <source>
        <dbReference type="ARBA" id="ARBA00022741"/>
    </source>
</evidence>